<dbReference type="GO" id="GO:0016929">
    <property type="term" value="F:deSUMOylase activity"/>
    <property type="evidence" value="ECO:0007669"/>
    <property type="project" value="TreeGrafter"/>
</dbReference>
<evidence type="ECO:0000256" key="5">
    <source>
        <dbReference type="SAM" id="MobiDB-lite"/>
    </source>
</evidence>
<evidence type="ECO:0000256" key="2">
    <source>
        <dbReference type="ARBA" id="ARBA00022670"/>
    </source>
</evidence>
<evidence type="ECO:0000256" key="1">
    <source>
        <dbReference type="ARBA" id="ARBA00005234"/>
    </source>
</evidence>
<feature type="compositionally biased region" description="Basic residues" evidence="5">
    <location>
        <begin position="43"/>
        <end position="52"/>
    </location>
</feature>
<keyword evidence="6" id="KW-0472">Membrane</keyword>
<dbReference type="GO" id="GO:0005634">
    <property type="term" value="C:nucleus"/>
    <property type="evidence" value="ECO:0007669"/>
    <property type="project" value="TreeGrafter"/>
</dbReference>
<comment type="similarity">
    <text evidence="1">Belongs to the peptidase C48 family.</text>
</comment>
<protein>
    <recommendedName>
        <fullName evidence="7">Ubiquitin-like protease family profile domain-containing protein</fullName>
    </recommendedName>
</protein>
<dbReference type="PANTHER" id="PTHR12606">
    <property type="entry name" value="SENTRIN/SUMO-SPECIFIC PROTEASE"/>
    <property type="match status" value="1"/>
</dbReference>
<feature type="region of interest" description="Disordered" evidence="5">
    <location>
        <begin position="43"/>
        <end position="77"/>
    </location>
</feature>
<evidence type="ECO:0000313" key="9">
    <source>
        <dbReference type="Proteomes" id="UP001153076"/>
    </source>
</evidence>
<name>A0A9Q1KGE8_9CARY</name>
<evidence type="ECO:0000259" key="7">
    <source>
        <dbReference type="PROSITE" id="PS50600"/>
    </source>
</evidence>
<dbReference type="Proteomes" id="UP001153076">
    <property type="component" value="Unassembled WGS sequence"/>
</dbReference>
<accession>A0A9Q1KGE8</accession>
<comment type="caution">
    <text evidence="8">The sequence shown here is derived from an EMBL/GenBank/DDBJ whole genome shotgun (WGS) entry which is preliminary data.</text>
</comment>
<dbReference type="AlphaFoldDB" id="A0A9Q1KGE8"/>
<reference evidence="8" key="1">
    <citation type="submission" date="2022-04" db="EMBL/GenBank/DDBJ databases">
        <title>Carnegiea gigantea Genome sequencing and assembly v2.</title>
        <authorList>
            <person name="Copetti D."/>
            <person name="Sanderson M.J."/>
            <person name="Burquez A."/>
            <person name="Wojciechowski M.F."/>
        </authorList>
    </citation>
    <scope>NUCLEOTIDE SEQUENCE</scope>
    <source>
        <strain evidence="8">SGP5-SGP5p</strain>
        <tissue evidence="8">Aerial part</tissue>
    </source>
</reference>
<dbReference type="InterPro" id="IPR038765">
    <property type="entry name" value="Papain-like_cys_pep_sf"/>
</dbReference>
<keyword evidence="2" id="KW-0645">Protease</keyword>
<evidence type="ECO:0000256" key="6">
    <source>
        <dbReference type="SAM" id="Phobius"/>
    </source>
</evidence>
<keyword evidence="4" id="KW-0788">Thiol protease</keyword>
<evidence type="ECO:0000256" key="4">
    <source>
        <dbReference type="ARBA" id="ARBA00022807"/>
    </source>
</evidence>
<gene>
    <name evidence="8" type="ORF">Cgig2_022363</name>
</gene>
<organism evidence="8 9">
    <name type="scientific">Carnegiea gigantea</name>
    <dbReference type="NCBI Taxonomy" id="171969"/>
    <lineage>
        <taxon>Eukaryota</taxon>
        <taxon>Viridiplantae</taxon>
        <taxon>Streptophyta</taxon>
        <taxon>Embryophyta</taxon>
        <taxon>Tracheophyta</taxon>
        <taxon>Spermatophyta</taxon>
        <taxon>Magnoliopsida</taxon>
        <taxon>eudicotyledons</taxon>
        <taxon>Gunneridae</taxon>
        <taxon>Pentapetalae</taxon>
        <taxon>Caryophyllales</taxon>
        <taxon>Cactineae</taxon>
        <taxon>Cactaceae</taxon>
        <taxon>Cactoideae</taxon>
        <taxon>Echinocereeae</taxon>
        <taxon>Carnegiea</taxon>
    </lineage>
</organism>
<keyword evidence="9" id="KW-1185">Reference proteome</keyword>
<evidence type="ECO:0000256" key="3">
    <source>
        <dbReference type="ARBA" id="ARBA00022801"/>
    </source>
</evidence>
<dbReference type="SUPFAM" id="SSF54001">
    <property type="entry name" value="Cysteine proteinases"/>
    <property type="match status" value="1"/>
</dbReference>
<keyword evidence="3" id="KW-0378">Hydrolase</keyword>
<feature type="domain" description="Ubiquitin-like protease family profile" evidence="7">
    <location>
        <begin position="149"/>
        <end position="348"/>
    </location>
</feature>
<keyword evidence="6" id="KW-1133">Transmembrane helix</keyword>
<dbReference type="PROSITE" id="PS50600">
    <property type="entry name" value="ULP_PROTEASE"/>
    <property type="match status" value="1"/>
</dbReference>
<keyword evidence="6" id="KW-0812">Transmembrane</keyword>
<dbReference type="GO" id="GO:0006508">
    <property type="term" value="P:proteolysis"/>
    <property type="evidence" value="ECO:0007669"/>
    <property type="project" value="UniProtKB-KW"/>
</dbReference>
<dbReference type="InterPro" id="IPR003653">
    <property type="entry name" value="Peptidase_C48_C"/>
</dbReference>
<dbReference type="EMBL" id="JAKOGI010000140">
    <property type="protein sequence ID" value="KAJ8442480.1"/>
    <property type="molecule type" value="Genomic_DNA"/>
</dbReference>
<dbReference type="GO" id="GO:0016926">
    <property type="term" value="P:protein desumoylation"/>
    <property type="evidence" value="ECO:0007669"/>
    <property type="project" value="TreeGrafter"/>
</dbReference>
<dbReference type="OrthoDB" id="696486at2759"/>
<dbReference type="PANTHER" id="PTHR12606:SF1">
    <property type="entry name" value="UBIQUITIN-LIKE-SPECIFIC PROTEASE 1A"/>
    <property type="match status" value="1"/>
</dbReference>
<feature type="transmembrane region" description="Helical" evidence="6">
    <location>
        <begin position="437"/>
        <end position="458"/>
    </location>
</feature>
<proteinExistence type="inferred from homology"/>
<dbReference type="Gene3D" id="3.40.395.10">
    <property type="entry name" value="Adenoviral Proteinase, Chain A"/>
    <property type="match status" value="1"/>
</dbReference>
<dbReference type="Pfam" id="PF02902">
    <property type="entry name" value="Peptidase_C48"/>
    <property type="match status" value="1"/>
</dbReference>
<sequence length="459" mass="51496">MGLSGSGVDDREEVHVFAADACTPGLSAKHGSDRASNIVTRMKRKPRMRKASALRGSPYTDPLRGRRGTKTAHRREWSTAAGTVDPVNGHGKKVVRTAAVVPNQEVKETEVELGSRAVHDGEESMDFFSEEAVVAYLTHPLSPDEVQLLADVRDEYKGLKDGEWNFDLIHAREKHVNAEYLKGLINVVPARGAGDRPGRFCARLNCAEGVAADLGESFKKGLTSDVCNVFMPLFECVDEHWMLLVANLRWRQFLVYDSLLTKRALARTDLLNSGVSSPLLHYAFAPISRTDTNPHIHDEVQKQAVVAALSVATDYANARMWQTDHPLCPQQGNGHDCGVFVMVFMDLISMSSKPLLFNQRYMHHMRDKLLDDIACAYFHKVDPPYPQKAMDVIDELVAKNRELHDVLFDEHDSHYWMQREDMAVDNAVRADLARMKVILRLAGAMIVLLTAIILWVRFL</sequence>
<evidence type="ECO:0000313" key="8">
    <source>
        <dbReference type="EMBL" id="KAJ8442480.1"/>
    </source>
</evidence>